<dbReference type="InterPro" id="IPR016024">
    <property type="entry name" value="ARM-type_fold"/>
</dbReference>
<dbReference type="InterPro" id="IPR011989">
    <property type="entry name" value="ARM-like"/>
</dbReference>
<accession>A0A9P4UMV1</accession>
<dbReference type="Pfam" id="PF04802">
    <property type="entry name" value="PP4R3"/>
    <property type="match status" value="1"/>
</dbReference>
<dbReference type="AlphaFoldDB" id="A0A9P4UMV1"/>
<proteinExistence type="predicted"/>
<dbReference type="GO" id="GO:0072542">
    <property type="term" value="F:protein phosphatase activator activity"/>
    <property type="evidence" value="ECO:0007669"/>
    <property type="project" value="TreeGrafter"/>
</dbReference>
<evidence type="ECO:0000259" key="5">
    <source>
        <dbReference type="Pfam" id="PF22972"/>
    </source>
</evidence>
<dbReference type="InterPro" id="IPR051137">
    <property type="entry name" value="PP4R3-like"/>
</dbReference>
<feature type="compositionally biased region" description="Acidic residues" evidence="3">
    <location>
        <begin position="744"/>
        <end position="754"/>
    </location>
</feature>
<feature type="compositionally biased region" description="Acidic residues" evidence="3">
    <location>
        <begin position="709"/>
        <end position="719"/>
    </location>
</feature>
<dbReference type="GO" id="GO:0006974">
    <property type="term" value="P:DNA damage response"/>
    <property type="evidence" value="ECO:0007669"/>
    <property type="project" value="TreeGrafter"/>
</dbReference>
<feature type="domain" description="PP4R3 EVH1-like" evidence="5">
    <location>
        <begin position="13"/>
        <end position="117"/>
    </location>
</feature>
<dbReference type="Gene3D" id="1.25.10.10">
    <property type="entry name" value="Leucine-rich Repeat Variant"/>
    <property type="match status" value="1"/>
</dbReference>
<dbReference type="EMBL" id="MU003788">
    <property type="protein sequence ID" value="KAF2721662.1"/>
    <property type="molecule type" value="Genomic_DNA"/>
</dbReference>
<dbReference type="InterPro" id="IPR006887">
    <property type="entry name" value="P4R3-like_central_dom"/>
</dbReference>
<feature type="compositionally biased region" description="Polar residues" evidence="3">
    <location>
        <begin position="672"/>
        <end position="682"/>
    </location>
</feature>
<dbReference type="InterPro" id="IPR055236">
    <property type="entry name" value="EVH1_PP4R3"/>
</dbReference>
<feature type="compositionally biased region" description="Polar residues" evidence="3">
    <location>
        <begin position="863"/>
        <end position="873"/>
    </location>
</feature>
<evidence type="ECO:0000256" key="2">
    <source>
        <dbReference type="ARBA" id="ARBA00023242"/>
    </source>
</evidence>
<feature type="compositionally biased region" description="Low complexity" evidence="3">
    <location>
        <begin position="778"/>
        <end position="790"/>
    </location>
</feature>
<feature type="compositionally biased region" description="Polar residues" evidence="3">
    <location>
        <begin position="766"/>
        <end position="777"/>
    </location>
</feature>
<dbReference type="Pfam" id="PF22972">
    <property type="entry name" value="EVH1_PP4R3"/>
    <property type="match status" value="1"/>
</dbReference>
<evidence type="ECO:0000256" key="1">
    <source>
        <dbReference type="ARBA" id="ARBA00004123"/>
    </source>
</evidence>
<evidence type="ECO:0000259" key="4">
    <source>
        <dbReference type="Pfam" id="PF04802"/>
    </source>
</evidence>
<sequence length="956" mass="106296">MMAVATNGAANERKRVKVYELRNNDWYDRGTGFCSGAVHSPANAPPENLDARIIVISEEDAVKSLLETRITKDDGYQKQQDTLIVWTEQNGVDMALSFQESEGCANIWEFVSDIQGRLSALAPGDDLDDDLLDPIHPITLPDPELGKLDEIEGAMRAASTSGPGREGLQKFLTSPEQPYVLKLIPLVERAEQQQSLPDLHRLCNIMKSLILLNDSAIIETIVSDNAIMGVVGALEYDPDFPTHKANHRRFLAKASRFKEVIRIEDDDIRRKIQYTYRLLYLKDVVLARILDDPTFSVLNSLIFFHQVDIINFIQQNVAFLQELFGLFSDEDPDPSRRKEAVLFIANTGAVAKTIQAQSRNQLYQTYIRHGLFDVIAYALRNHDVAVRVAATEILTSLMDHDAQVLRQHNFTALKEKNAPLLDTLVDLLLVEVDLGVKSHMADAIKLLVDPQNANISLEMMNRNVSADFMAKQRGLVNQNAISKEMDDFIQYFYDACAPRLFKPLRDLEDRSTMGDLSVQQLSLFVHLLDMLSFFVRQHAYKSKLFILSENIHSRVGQLLQCPQGFIRLCALKCIRTCIALKDEFHNRQLESHGIMGRVLNLVFETMPRDNLINSVCIDIFEHIKRENIRQLIYHLVQNYRERLMSITYVNTFQTIVLRYDQMQAGYVPPNGNEESFTTQEGTPQRLGNGGRFDGLRDQDAEEEAYFNGEDDIDVDDEDVGLPTQASAGLTNGAAPVRPLVNYPADEDEDEEDSMDMLASSPDPLQKSGSIHSDNIANAASAEAEAASSESTVNGDEEPRRGRDRTPVAKDGSPGMRDPSTPDSVLSKRRREEDDEDELSKVMGGAGAKRRNSSVSSSVAIHSANDQPLPQQQELVDEPAEAGGGGGGGSPHTPNGQSQQQQLPHGQSLRRKGSLKTRNDGNSATKFNIKPIPVTAVKASGDENEENRGDGGGGENG</sequence>
<organism evidence="6 7">
    <name type="scientific">Polychaeton citri CBS 116435</name>
    <dbReference type="NCBI Taxonomy" id="1314669"/>
    <lineage>
        <taxon>Eukaryota</taxon>
        <taxon>Fungi</taxon>
        <taxon>Dikarya</taxon>
        <taxon>Ascomycota</taxon>
        <taxon>Pezizomycotina</taxon>
        <taxon>Dothideomycetes</taxon>
        <taxon>Dothideomycetidae</taxon>
        <taxon>Capnodiales</taxon>
        <taxon>Capnodiaceae</taxon>
        <taxon>Polychaeton</taxon>
    </lineage>
</organism>
<dbReference type="PANTHER" id="PTHR23318:SF0">
    <property type="entry name" value="SERINE_THREONINE-PROTEIN PHOSPHATASE 4 REGULATORY SUBUNIT 3"/>
    <property type="match status" value="1"/>
</dbReference>
<evidence type="ECO:0000313" key="6">
    <source>
        <dbReference type="EMBL" id="KAF2721662.1"/>
    </source>
</evidence>
<evidence type="ECO:0000313" key="7">
    <source>
        <dbReference type="Proteomes" id="UP000799441"/>
    </source>
</evidence>
<dbReference type="SUPFAM" id="SSF48371">
    <property type="entry name" value="ARM repeat"/>
    <property type="match status" value="1"/>
</dbReference>
<protein>
    <submittedName>
        <fullName evidence="6">DUF625-domain-containing protein</fullName>
    </submittedName>
</protein>
<dbReference type="GO" id="GO:0005654">
    <property type="term" value="C:nucleoplasm"/>
    <property type="evidence" value="ECO:0007669"/>
    <property type="project" value="TreeGrafter"/>
</dbReference>
<feature type="domain" description="Serine/threonine-protein phosphatase 4 regulatory subunit 3-like central" evidence="4">
    <location>
        <begin position="150"/>
        <end position="661"/>
    </location>
</feature>
<gene>
    <name evidence="6" type="ORF">K431DRAFT_65656</name>
</gene>
<dbReference type="Gene3D" id="2.30.29.30">
    <property type="entry name" value="Pleckstrin-homology domain (PH domain)/Phosphotyrosine-binding domain (PTB)"/>
    <property type="match status" value="1"/>
</dbReference>
<feature type="compositionally biased region" description="Basic and acidic residues" evidence="3">
    <location>
        <begin position="796"/>
        <end position="807"/>
    </location>
</feature>
<feature type="compositionally biased region" description="Low complexity" evidence="3">
    <location>
        <begin position="895"/>
        <end position="906"/>
    </location>
</feature>
<name>A0A9P4UMV1_9PEZI</name>
<feature type="region of interest" description="Disordered" evidence="3">
    <location>
        <begin position="668"/>
        <end position="695"/>
    </location>
</feature>
<dbReference type="PANTHER" id="PTHR23318">
    <property type="entry name" value="ATP SYNTHASE GAMMA-RELATED"/>
    <property type="match status" value="1"/>
</dbReference>
<dbReference type="Proteomes" id="UP000799441">
    <property type="component" value="Unassembled WGS sequence"/>
</dbReference>
<dbReference type="GO" id="GO:0030289">
    <property type="term" value="C:protein phosphatase 4 complex"/>
    <property type="evidence" value="ECO:0007669"/>
    <property type="project" value="TreeGrafter"/>
</dbReference>
<evidence type="ECO:0000256" key="3">
    <source>
        <dbReference type="SAM" id="MobiDB-lite"/>
    </source>
</evidence>
<comment type="caution">
    <text evidence="6">The sequence shown here is derived from an EMBL/GenBank/DDBJ whole genome shotgun (WGS) entry which is preliminary data.</text>
</comment>
<keyword evidence="2" id="KW-0539">Nucleus</keyword>
<reference evidence="6" key="1">
    <citation type="journal article" date="2020" name="Stud. Mycol.">
        <title>101 Dothideomycetes genomes: a test case for predicting lifestyles and emergence of pathogens.</title>
        <authorList>
            <person name="Haridas S."/>
            <person name="Albert R."/>
            <person name="Binder M."/>
            <person name="Bloem J."/>
            <person name="Labutti K."/>
            <person name="Salamov A."/>
            <person name="Andreopoulos B."/>
            <person name="Baker S."/>
            <person name="Barry K."/>
            <person name="Bills G."/>
            <person name="Bluhm B."/>
            <person name="Cannon C."/>
            <person name="Castanera R."/>
            <person name="Culley D."/>
            <person name="Daum C."/>
            <person name="Ezra D."/>
            <person name="Gonzalez J."/>
            <person name="Henrissat B."/>
            <person name="Kuo A."/>
            <person name="Liang C."/>
            <person name="Lipzen A."/>
            <person name="Lutzoni F."/>
            <person name="Magnuson J."/>
            <person name="Mondo S."/>
            <person name="Nolan M."/>
            <person name="Ohm R."/>
            <person name="Pangilinan J."/>
            <person name="Park H.-J."/>
            <person name="Ramirez L."/>
            <person name="Alfaro M."/>
            <person name="Sun H."/>
            <person name="Tritt A."/>
            <person name="Yoshinaga Y."/>
            <person name="Zwiers L.-H."/>
            <person name="Turgeon B."/>
            <person name="Goodwin S."/>
            <person name="Spatafora J."/>
            <person name="Crous P."/>
            <person name="Grigoriev I."/>
        </authorList>
    </citation>
    <scope>NUCLEOTIDE SEQUENCE</scope>
    <source>
        <strain evidence="6">CBS 116435</strain>
    </source>
</reference>
<comment type="subcellular location">
    <subcellularLocation>
        <location evidence="1">Nucleus</location>
    </subcellularLocation>
</comment>
<feature type="region of interest" description="Disordered" evidence="3">
    <location>
        <begin position="709"/>
        <end position="956"/>
    </location>
</feature>
<dbReference type="OrthoDB" id="27483at2759"/>
<keyword evidence="7" id="KW-1185">Reference proteome</keyword>
<dbReference type="InterPro" id="IPR011993">
    <property type="entry name" value="PH-like_dom_sf"/>
</dbReference>
<dbReference type="SUPFAM" id="SSF50729">
    <property type="entry name" value="PH domain-like"/>
    <property type="match status" value="1"/>
</dbReference>